<dbReference type="InterPro" id="IPR036271">
    <property type="entry name" value="Tet_transcr_reg_TetR-rel_C_sf"/>
</dbReference>
<dbReference type="PROSITE" id="PS50977">
    <property type="entry name" value="HTH_TETR_2"/>
    <property type="match status" value="1"/>
</dbReference>
<evidence type="ECO:0000313" key="7">
    <source>
        <dbReference type="EMBL" id="MDD0840694.1"/>
    </source>
</evidence>
<organism evidence="7 8">
    <name type="scientific">Curvibacter cyanobacteriorum</name>
    <dbReference type="NCBI Taxonomy" id="3026422"/>
    <lineage>
        <taxon>Bacteria</taxon>
        <taxon>Pseudomonadati</taxon>
        <taxon>Pseudomonadota</taxon>
        <taxon>Betaproteobacteria</taxon>
        <taxon>Burkholderiales</taxon>
        <taxon>Comamonadaceae</taxon>
        <taxon>Curvibacter</taxon>
    </lineage>
</organism>
<dbReference type="PANTHER" id="PTHR30055:SF240">
    <property type="entry name" value="HTH-TYPE TRANSCRIPTIONAL REGULATOR ACRR"/>
    <property type="match status" value="1"/>
</dbReference>
<dbReference type="InterPro" id="IPR009057">
    <property type="entry name" value="Homeodomain-like_sf"/>
</dbReference>
<evidence type="ECO:0000256" key="1">
    <source>
        <dbReference type="ARBA" id="ARBA00022491"/>
    </source>
</evidence>
<evidence type="ECO:0000313" key="8">
    <source>
        <dbReference type="Proteomes" id="UP001528673"/>
    </source>
</evidence>
<name>A0ABT5N303_9BURK</name>
<accession>A0ABT5N303</accession>
<dbReference type="SUPFAM" id="SSF46689">
    <property type="entry name" value="Homeodomain-like"/>
    <property type="match status" value="1"/>
</dbReference>
<comment type="caution">
    <text evidence="7">The sequence shown here is derived from an EMBL/GenBank/DDBJ whole genome shotgun (WGS) entry which is preliminary data.</text>
</comment>
<protein>
    <submittedName>
        <fullName evidence="7">TetR family transcriptional regulator</fullName>
    </submittedName>
</protein>
<feature type="DNA-binding region" description="H-T-H motif" evidence="5">
    <location>
        <begin position="33"/>
        <end position="52"/>
    </location>
</feature>
<feature type="domain" description="HTH tetR-type" evidence="6">
    <location>
        <begin position="10"/>
        <end position="70"/>
    </location>
</feature>
<dbReference type="PANTHER" id="PTHR30055">
    <property type="entry name" value="HTH-TYPE TRANSCRIPTIONAL REGULATOR RUTR"/>
    <property type="match status" value="1"/>
</dbReference>
<dbReference type="SUPFAM" id="SSF48498">
    <property type="entry name" value="Tetracyclin repressor-like, C-terminal domain"/>
    <property type="match status" value="1"/>
</dbReference>
<dbReference type="InterPro" id="IPR050109">
    <property type="entry name" value="HTH-type_TetR-like_transc_reg"/>
</dbReference>
<keyword evidence="8" id="KW-1185">Reference proteome</keyword>
<dbReference type="Pfam" id="PF00440">
    <property type="entry name" value="TetR_N"/>
    <property type="match status" value="1"/>
</dbReference>
<dbReference type="PRINTS" id="PR00455">
    <property type="entry name" value="HTHTETR"/>
</dbReference>
<evidence type="ECO:0000256" key="2">
    <source>
        <dbReference type="ARBA" id="ARBA00023015"/>
    </source>
</evidence>
<dbReference type="Pfam" id="PF08361">
    <property type="entry name" value="TetR_C_2"/>
    <property type="match status" value="1"/>
</dbReference>
<dbReference type="InterPro" id="IPR001647">
    <property type="entry name" value="HTH_TetR"/>
</dbReference>
<evidence type="ECO:0000256" key="4">
    <source>
        <dbReference type="ARBA" id="ARBA00023163"/>
    </source>
</evidence>
<keyword evidence="2" id="KW-0805">Transcription regulation</keyword>
<dbReference type="Gene3D" id="1.10.357.10">
    <property type="entry name" value="Tetracycline Repressor, domain 2"/>
    <property type="match status" value="1"/>
</dbReference>
<sequence>MVRRTKEDALATRHSLLDAAERVFSEKGVSRSSLNDIAVAAGTTRGAIYWHFKDKADLFNAMMERVTLPMEEALERMGREPGGDPLEEIRQSAVDVLRKMVNDPGIQRVFEVASYKVEYVGDALPIKQRHLEARNGCLTEMTRSLQAAAELHRCTLPMPAAMAARGLHAMVDGLIQNWLLSPEAFDVVSTGQQAIDTYLAGLGFQHRLA</sequence>
<dbReference type="InterPro" id="IPR013572">
    <property type="entry name" value="Tscrpt_reg_MAATS_C"/>
</dbReference>
<evidence type="ECO:0000256" key="5">
    <source>
        <dbReference type="PROSITE-ProRule" id="PRU00335"/>
    </source>
</evidence>
<keyword evidence="3 5" id="KW-0238">DNA-binding</keyword>
<dbReference type="Proteomes" id="UP001528673">
    <property type="component" value="Unassembled WGS sequence"/>
</dbReference>
<reference evidence="7 8" key="1">
    <citation type="submission" date="2023-02" db="EMBL/GenBank/DDBJ databases">
        <title>Bacterial whole genomic sequence of Curvibacter sp. HBC61.</title>
        <authorList>
            <person name="Le V."/>
            <person name="Ko S.-R."/>
            <person name="Ahn C.-Y."/>
            <person name="Oh H.-M."/>
        </authorList>
    </citation>
    <scope>NUCLEOTIDE SEQUENCE [LARGE SCALE GENOMIC DNA]</scope>
    <source>
        <strain evidence="7 8">HBC61</strain>
    </source>
</reference>
<keyword evidence="4" id="KW-0804">Transcription</keyword>
<proteinExistence type="predicted"/>
<keyword evidence="1" id="KW-0678">Repressor</keyword>
<dbReference type="RefSeq" id="WP_273953481.1">
    <property type="nucleotide sequence ID" value="NZ_JAQSIP010000011.1"/>
</dbReference>
<gene>
    <name evidence="7" type="ORF">PSQ40_19110</name>
</gene>
<evidence type="ECO:0000256" key="3">
    <source>
        <dbReference type="ARBA" id="ARBA00023125"/>
    </source>
</evidence>
<evidence type="ECO:0000259" key="6">
    <source>
        <dbReference type="PROSITE" id="PS50977"/>
    </source>
</evidence>
<dbReference type="EMBL" id="JAQSIP010000011">
    <property type="protein sequence ID" value="MDD0840694.1"/>
    <property type="molecule type" value="Genomic_DNA"/>
</dbReference>